<evidence type="ECO:0000256" key="1">
    <source>
        <dbReference type="SAM" id="MobiDB-lite"/>
    </source>
</evidence>
<reference evidence="2" key="1">
    <citation type="submission" date="2021-02" db="EMBL/GenBank/DDBJ databases">
        <title>Genome sequence Cadophora malorum strain M34.</title>
        <authorList>
            <person name="Stefanovic E."/>
            <person name="Vu D."/>
            <person name="Scully C."/>
            <person name="Dijksterhuis J."/>
            <person name="Roader J."/>
            <person name="Houbraken J."/>
        </authorList>
    </citation>
    <scope>NUCLEOTIDE SEQUENCE</scope>
    <source>
        <strain evidence="2">M34</strain>
    </source>
</reference>
<dbReference type="Proteomes" id="UP000664132">
    <property type="component" value="Unassembled WGS sequence"/>
</dbReference>
<keyword evidence="3" id="KW-1185">Reference proteome</keyword>
<protein>
    <submittedName>
        <fullName evidence="2">Uncharacterized protein</fullName>
    </submittedName>
</protein>
<evidence type="ECO:0000313" key="2">
    <source>
        <dbReference type="EMBL" id="KAG4411955.1"/>
    </source>
</evidence>
<feature type="compositionally biased region" description="Low complexity" evidence="1">
    <location>
        <begin position="281"/>
        <end position="294"/>
    </location>
</feature>
<feature type="compositionally biased region" description="Pro residues" evidence="1">
    <location>
        <begin position="238"/>
        <end position="249"/>
    </location>
</feature>
<dbReference type="AlphaFoldDB" id="A0A8H7VZY8"/>
<sequence length="301" mass="32284">MEVTQMLEGIATETAGVAVKSPAAFYVYNTVKVITVDAVTDRQGNVQCAQTSKGQYKDSIFSGINSNAEAYFGGWDIASSTLVPTSTSFYTKIETITYTSPTEGTSVVTSTGSVIEYETVYLDAASQPANNRNLPTGTMIALQTPFIYQPERGAEGADGSPDFCPQGPDKEAYGYVPQVVLDYLIENQNPELWSCLPGGPSIIQAPTCTELAQFSSTVQQVASDLTVSVTSYVGKPIIPTPEPIEPPKTVPEQKNDPVPVPIPVTNPPVTQPNPNPPQPTGPGQSYLQQQQSPLLKHHQEQ</sequence>
<organism evidence="2 3">
    <name type="scientific">Cadophora malorum</name>
    <dbReference type="NCBI Taxonomy" id="108018"/>
    <lineage>
        <taxon>Eukaryota</taxon>
        <taxon>Fungi</taxon>
        <taxon>Dikarya</taxon>
        <taxon>Ascomycota</taxon>
        <taxon>Pezizomycotina</taxon>
        <taxon>Leotiomycetes</taxon>
        <taxon>Helotiales</taxon>
        <taxon>Ploettnerulaceae</taxon>
        <taxon>Cadophora</taxon>
    </lineage>
</organism>
<feature type="compositionally biased region" description="Pro residues" evidence="1">
    <location>
        <begin position="258"/>
        <end position="280"/>
    </location>
</feature>
<gene>
    <name evidence="2" type="ORF">IFR04_014905</name>
</gene>
<proteinExistence type="predicted"/>
<feature type="region of interest" description="Disordered" evidence="1">
    <location>
        <begin position="234"/>
        <end position="301"/>
    </location>
</feature>
<evidence type="ECO:0000313" key="3">
    <source>
        <dbReference type="Proteomes" id="UP000664132"/>
    </source>
</evidence>
<accession>A0A8H7VZY8</accession>
<dbReference type="OrthoDB" id="3561917at2759"/>
<dbReference type="EMBL" id="JAFJYH010000424">
    <property type="protein sequence ID" value="KAG4411955.1"/>
    <property type="molecule type" value="Genomic_DNA"/>
</dbReference>
<comment type="caution">
    <text evidence="2">The sequence shown here is derived from an EMBL/GenBank/DDBJ whole genome shotgun (WGS) entry which is preliminary data.</text>
</comment>
<name>A0A8H7VZY8_9HELO</name>